<dbReference type="Gene3D" id="1.20.58.220">
    <property type="entry name" value="Phosphate transport system protein phou homolog 2, domain 2"/>
    <property type="match status" value="2"/>
</dbReference>
<keyword evidence="4 7" id="KW-0963">Cytoplasm</keyword>
<evidence type="ECO:0000256" key="7">
    <source>
        <dbReference type="PIRNR" id="PIRNR003107"/>
    </source>
</evidence>
<proteinExistence type="inferred from homology"/>
<dbReference type="Pfam" id="PF01895">
    <property type="entry name" value="PhoU"/>
    <property type="match status" value="2"/>
</dbReference>
<dbReference type="GO" id="GO:0006817">
    <property type="term" value="P:phosphate ion transport"/>
    <property type="evidence" value="ECO:0007669"/>
    <property type="project" value="UniProtKB-KW"/>
</dbReference>
<organism evidence="9 10">
    <name type="scientific">Ketobacter alkanivorans</name>
    <dbReference type="NCBI Taxonomy" id="1917421"/>
    <lineage>
        <taxon>Bacteria</taxon>
        <taxon>Pseudomonadati</taxon>
        <taxon>Pseudomonadota</taxon>
        <taxon>Gammaproteobacteria</taxon>
        <taxon>Pseudomonadales</taxon>
        <taxon>Ketobacteraceae</taxon>
        <taxon>Ketobacter</taxon>
    </lineage>
</organism>
<comment type="similarity">
    <text evidence="2 7">Belongs to the PhoU family.</text>
</comment>
<comment type="subunit">
    <text evidence="7">Homodimer.</text>
</comment>
<feature type="domain" description="PhoU" evidence="8">
    <location>
        <begin position="129"/>
        <end position="214"/>
    </location>
</feature>
<comment type="subcellular location">
    <subcellularLocation>
        <location evidence="1 7">Cytoplasm</location>
    </subcellularLocation>
</comment>
<reference evidence="10" key="1">
    <citation type="submission" date="2017-08" db="EMBL/GenBank/DDBJ databases">
        <title>Direct submision.</title>
        <authorList>
            <person name="Kim S.-J."/>
            <person name="Rhee S.-K."/>
        </authorList>
    </citation>
    <scope>NUCLEOTIDE SEQUENCE [LARGE SCALE GENOMIC DNA]</scope>
    <source>
        <strain evidence="10">GI5</strain>
    </source>
</reference>
<dbReference type="InterPro" id="IPR026022">
    <property type="entry name" value="PhoU_dom"/>
</dbReference>
<evidence type="ECO:0000256" key="2">
    <source>
        <dbReference type="ARBA" id="ARBA00008107"/>
    </source>
</evidence>
<dbReference type="Proteomes" id="UP000235116">
    <property type="component" value="Chromosome"/>
</dbReference>
<keyword evidence="5 7" id="KW-0592">Phosphate transport</keyword>
<keyword evidence="3 7" id="KW-0813">Transport</keyword>
<dbReference type="InterPro" id="IPR028366">
    <property type="entry name" value="PhoU"/>
</dbReference>
<dbReference type="OrthoDB" id="9814256at2"/>
<dbReference type="SUPFAM" id="SSF109755">
    <property type="entry name" value="PhoU-like"/>
    <property type="match status" value="1"/>
</dbReference>
<dbReference type="PIRSF" id="PIRSF003107">
    <property type="entry name" value="PhoU"/>
    <property type="match status" value="1"/>
</dbReference>
<dbReference type="AlphaFoldDB" id="A0A2K9LLU9"/>
<evidence type="ECO:0000259" key="8">
    <source>
        <dbReference type="Pfam" id="PF01895"/>
    </source>
</evidence>
<evidence type="ECO:0000313" key="10">
    <source>
        <dbReference type="Proteomes" id="UP000235116"/>
    </source>
</evidence>
<gene>
    <name evidence="9" type="primary">phoU</name>
    <name evidence="9" type="ORF">Kalk_12570</name>
</gene>
<keyword evidence="10" id="KW-1185">Reference proteome</keyword>
<dbReference type="NCBIfam" id="TIGR02135">
    <property type="entry name" value="phoU_full"/>
    <property type="match status" value="1"/>
</dbReference>
<protein>
    <recommendedName>
        <fullName evidence="7">Phosphate-specific transport system accessory protein PhoU</fullName>
    </recommendedName>
</protein>
<evidence type="ECO:0000256" key="6">
    <source>
        <dbReference type="ARBA" id="ARBA00056181"/>
    </source>
</evidence>
<evidence type="ECO:0000256" key="4">
    <source>
        <dbReference type="ARBA" id="ARBA00022490"/>
    </source>
</evidence>
<dbReference type="FunFam" id="1.20.58.220:FF:000001">
    <property type="entry name" value="Phosphate-specific transport system accessory protein PhoU"/>
    <property type="match status" value="1"/>
</dbReference>
<comment type="function">
    <text evidence="6 7">Plays a role in the regulation of phosphate uptake.</text>
</comment>
<dbReference type="InterPro" id="IPR038078">
    <property type="entry name" value="PhoU-like_sf"/>
</dbReference>
<accession>A0A2K9LLU9</accession>
<dbReference type="GO" id="GO:0005737">
    <property type="term" value="C:cytoplasm"/>
    <property type="evidence" value="ECO:0007669"/>
    <property type="project" value="UniProtKB-SubCell"/>
</dbReference>
<feature type="domain" description="PhoU" evidence="8">
    <location>
        <begin position="26"/>
        <end position="112"/>
    </location>
</feature>
<evidence type="ECO:0000256" key="3">
    <source>
        <dbReference type="ARBA" id="ARBA00022448"/>
    </source>
</evidence>
<evidence type="ECO:0000256" key="1">
    <source>
        <dbReference type="ARBA" id="ARBA00004496"/>
    </source>
</evidence>
<dbReference type="EMBL" id="CP022684">
    <property type="protein sequence ID" value="AUM13207.1"/>
    <property type="molecule type" value="Genomic_DNA"/>
</dbReference>
<evidence type="ECO:0000256" key="5">
    <source>
        <dbReference type="ARBA" id="ARBA00022592"/>
    </source>
</evidence>
<dbReference type="KEGG" id="kak:Kalk_12570"/>
<sequence length="243" mass="27238">MSSEEFTQHISKQFNADLEEVRSHILAMGGMVEKQVIDAVQALVEGDSALAAEVISNEKQVNGMERRIDEECTRIIALRQPAASDLRLLVAATKANTDLERIGDEANKIAKMAIRLSEDGAIPRGYIEIRHIGNHVNAMLRQALDAFARFDVEQAIAVVREDKSVDVEYESAMRLLVTFMMEDPRYIKRALNVMWSLRALERIGDHARNIAEQVIFLVKGKDIRHMPLSSLDDNDLVNNGEGV</sequence>
<dbReference type="FunFam" id="1.20.58.220:FF:000002">
    <property type="entry name" value="Phosphate-specific transport system accessory protein PhoU"/>
    <property type="match status" value="1"/>
</dbReference>
<evidence type="ECO:0000313" key="9">
    <source>
        <dbReference type="EMBL" id="AUM13207.1"/>
    </source>
</evidence>
<dbReference type="PANTHER" id="PTHR42930">
    <property type="entry name" value="PHOSPHATE-SPECIFIC TRANSPORT SYSTEM ACCESSORY PROTEIN PHOU"/>
    <property type="match status" value="1"/>
</dbReference>
<dbReference type="GO" id="GO:0045936">
    <property type="term" value="P:negative regulation of phosphate metabolic process"/>
    <property type="evidence" value="ECO:0007669"/>
    <property type="project" value="InterPro"/>
</dbReference>
<name>A0A2K9LLU9_9GAMM</name>
<dbReference type="PANTHER" id="PTHR42930:SF3">
    <property type="entry name" value="PHOSPHATE-SPECIFIC TRANSPORT SYSTEM ACCESSORY PROTEIN PHOU"/>
    <property type="match status" value="1"/>
</dbReference>
<dbReference type="GO" id="GO:0030643">
    <property type="term" value="P:intracellular phosphate ion homeostasis"/>
    <property type="evidence" value="ECO:0007669"/>
    <property type="project" value="InterPro"/>
</dbReference>
<dbReference type="RefSeq" id="WP_101894586.1">
    <property type="nucleotide sequence ID" value="NZ_CP022684.1"/>
</dbReference>